<reference evidence="2" key="1">
    <citation type="submission" date="2020-05" db="EMBL/GenBank/DDBJ databases">
        <authorList>
            <person name="Chiriac C."/>
            <person name="Salcher M."/>
            <person name="Ghai R."/>
            <person name="Kavagutti S V."/>
        </authorList>
    </citation>
    <scope>NUCLEOTIDE SEQUENCE</scope>
</reference>
<feature type="domain" description="TrwC relaxase" evidence="1">
    <location>
        <begin position="33"/>
        <end position="192"/>
    </location>
</feature>
<dbReference type="AlphaFoldDB" id="A0A6J6WYM5"/>
<dbReference type="Pfam" id="PF08751">
    <property type="entry name" value="TrwC"/>
    <property type="match status" value="1"/>
</dbReference>
<dbReference type="InterPro" id="IPR014862">
    <property type="entry name" value="TrwC"/>
</dbReference>
<evidence type="ECO:0000259" key="1">
    <source>
        <dbReference type="Pfam" id="PF08751"/>
    </source>
</evidence>
<dbReference type="EMBL" id="CAFAAB010000112">
    <property type="protein sequence ID" value="CAB4788403.1"/>
    <property type="molecule type" value="Genomic_DNA"/>
</dbReference>
<dbReference type="SUPFAM" id="SSF55464">
    <property type="entry name" value="Origin of replication-binding domain, RBD-like"/>
    <property type="match status" value="1"/>
</dbReference>
<proteinExistence type="predicted"/>
<name>A0A6J6WYM5_9ZZZZ</name>
<sequence>MIRIVARHSLDASYYVADRSLELDGVRHGPPGHWIRGSGPIDGSVLERSWRTSPRATIVGYDLIVAAPRTVSILLALGGTDEQRQVVADHRESVRAAMGYLEDRALVVKSKMMGEGIEQRGRWSSIVSFTHGVNRIGEPHLHDHVLVGALPHHRSRVLSRQALSAHLLAADAIYRAEIRFRINQYGVRRAWRTLGGVDIVHGVDEGHRALWPGDRAWGSQKESWTRGAILEKWSTDLLRFERIQMREPPTRTASIDEQIFGAHFEGPISVARRDLVAASANASSSGLLRSSIEAFVDTHYPALVADRGLTERRIGVAEARQSALVRARGPRPLEAEYVTRWRQRERPRSIERSR</sequence>
<gene>
    <name evidence="2" type="ORF">UFOPK2958_00977</name>
</gene>
<protein>
    <submittedName>
        <fullName evidence="2">Unannotated protein</fullName>
    </submittedName>
</protein>
<evidence type="ECO:0000313" key="2">
    <source>
        <dbReference type="EMBL" id="CAB4788403.1"/>
    </source>
</evidence>
<accession>A0A6J6WYM5</accession>
<organism evidence="2">
    <name type="scientific">freshwater metagenome</name>
    <dbReference type="NCBI Taxonomy" id="449393"/>
    <lineage>
        <taxon>unclassified sequences</taxon>
        <taxon>metagenomes</taxon>
        <taxon>ecological metagenomes</taxon>
    </lineage>
</organism>